<feature type="non-terminal residue" evidence="1">
    <location>
        <position position="1"/>
    </location>
</feature>
<evidence type="ECO:0000313" key="2">
    <source>
        <dbReference type="Proteomes" id="UP000789920"/>
    </source>
</evidence>
<gene>
    <name evidence="1" type="ORF">RPERSI_LOCUS36412</name>
</gene>
<comment type="caution">
    <text evidence="1">The sequence shown here is derived from an EMBL/GenBank/DDBJ whole genome shotgun (WGS) entry which is preliminary data.</text>
</comment>
<name>A0ACA9T0J6_9GLOM</name>
<organism evidence="1 2">
    <name type="scientific">Racocetra persica</name>
    <dbReference type="NCBI Taxonomy" id="160502"/>
    <lineage>
        <taxon>Eukaryota</taxon>
        <taxon>Fungi</taxon>
        <taxon>Fungi incertae sedis</taxon>
        <taxon>Mucoromycota</taxon>
        <taxon>Glomeromycotina</taxon>
        <taxon>Glomeromycetes</taxon>
        <taxon>Diversisporales</taxon>
        <taxon>Gigasporaceae</taxon>
        <taxon>Racocetra</taxon>
    </lineage>
</organism>
<keyword evidence="2" id="KW-1185">Reference proteome</keyword>
<reference evidence="1" key="1">
    <citation type="submission" date="2021-06" db="EMBL/GenBank/DDBJ databases">
        <authorList>
            <person name="Kallberg Y."/>
            <person name="Tangrot J."/>
            <person name="Rosling A."/>
        </authorList>
    </citation>
    <scope>NUCLEOTIDE SEQUENCE</scope>
    <source>
        <strain evidence="1">MA461A</strain>
    </source>
</reference>
<accession>A0ACA9T0J6</accession>
<sequence length="104" mass="12162">DYPEDHWVVKNLPEDQWIINKDKHVLKNTKVIDKWKDKNGGDHAIGYAEVRAKCYSVICENSRKNMIKAKGLKKALIKRELTHKIFEDCVLEGKENQPRTAQFL</sequence>
<evidence type="ECO:0000313" key="1">
    <source>
        <dbReference type="EMBL" id="CAG8851113.1"/>
    </source>
</evidence>
<proteinExistence type="predicted"/>
<dbReference type="Proteomes" id="UP000789920">
    <property type="component" value="Unassembled WGS sequence"/>
</dbReference>
<dbReference type="EMBL" id="CAJVQC010174257">
    <property type="protein sequence ID" value="CAG8851113.1"/>
    <property type="molecule type" value="Genomic_DNA"/>
</dbReference>
<protein>
    <submittedName>
        <fullName evidence="1">8637_t:CDS:1</fullName>
    </submittedName>
</protein>